<protein>
    <recommendedName>
        <fullName evidence="4">Four helix bundle sensory module for signal transduction</fullName>
    </recommendedName>
</protein>
<reference evidence="2" key="1">
    <citation type="submission" date="2022-09" db="EMBL/GenBank/DDBJ databases">
        <title>Comparative genomics and taxonomic characterization of three novel marine species of genus Reichenbachiella exhibiting antioxidant and polysaccharide degradation activities.</title>
        <authorList>
            <person name="Muhammad N."/>
            <person name="Lee Y.-J."/>
            <person name="Ko J."/>
            <person name="Kim S.-G."/>
        </authorList>
    </citation>
    <scope>NUCLEOTIDE SEQUENCE</scope>
    <source>
        <strain evidence="2">BKB1-1</strain>
    </source>
</reference>
<keyword evidence="1" id="KW-1133">Transmembrane helix</keyword>
<dbReference type="EMBL" id="CP106679">
    <property type="protein sequence ID" value="UXP34006.1"/>
    <property type="molecule type" value="Genomic_DNA"/>
</dbReference>
<keyword evidence="1" id="KW-0812">Transmembrane</keyword>
<dbReference type="Proteomes" id="UP001065174">
    <property type="component" value="Chromosome"/>
</dbReference>
<name>A0ABY6CU13_9BACT</name>
<feature type="transmembrane region" description="Helical" evidence="1">
    <location>
        <begin position="6"/>
        <end position="25"/>
    </location>
</feature>
<organism evidence="2 3">
    <name type="scientific">Reichenbachiella agarivorans</name>
    <dbReference type="NCBI Taxonomy" id="2979464"/>
    <lineage>
        <taxon>Bacteria</taxon>
        <taxon>Pseudomonadati</taxon>
        <taxon>Bacteroidota</taxon>
        <taxon>Cytophagia</taxon>
        <taxon>Cytophagales</taxon>
        <taxon>Reichenbachiellaceae</taxon>
        <taxon>Reichenbachiella</taxon>
    </lineage>
</organism>
<accession>A0ABY6CU13</accession>
<proteinExistence type="predicted"/>
<dbReference type="RefSeq" id="WP_262311432.1">
    <property type="nucleotide sequence ID" value="NZ_CP106679.1"/>
</dbReference>
<sequence length="206" mass="23870">MRTYSFFPAVIVIGLSFLALFLYDLNHHSDLTIERATSPIQHLANARQAILDRKFNTSIREMDAAIMDMKIIELSADSTATKFIERAIQDLKFVETEIQNDSISLQDLNHAYFNALNSIAYANLIISEKNLDKGERYEAMRFMNATIKEMVSSLNFAANERDKEREKVVIDDIKDILSKMKDSEYEYRFNYDSINKEVQEMIEISN</sequence>
<keyword evidence="3" id="KW-1185">Reference proteome</keyword>
<evidence type="ECO:0008006" key="4">
    <source>
        <dbReference type="Google" id="ProtNLM"/>
    </source>
</evidence>
<evidence type="ECO:0000256" key="1">
    <source>
        <dbReference type="SAM" id="Phobius"/>
    </source>
</evidence>
<gene>
    <name evidence="2" type="ORF">N6H18_08615</name>
</gene>
<evidence type="ECO:0000313" key="2">
    <source>
        <dbReference type="EMBL" id="UXP34006.1"/>
    </source>
</evidence>
<keyword evidence="1" id="KW-0472">Membrane</keyword>
<evidence type="ECO:0000313" key="3">
    <source>
        <dbReference type="Proteomes" id="UP001065174"/>
    </source>
</evidence>